<name>A0A5J9V0F3_9POAL</name>
<sequence length="765" mass="80120">MARLAGLYCILLAAAAVAAVAAAGGESDAEAVSSYIVHVAHAHAPRAPRPHLLARAYNSFLRDSLPASVALPEPKVFYAYARAATGFAARLTARQAAHLESLDSVLAVVPDLTYQPHTTLTPKKSKGATDVVIGVIDTGIYPIGRPSFAADKCLPPPLNFRGRCVSTPSFNASAYCNNKLVGAKFFYQGYEARYGKIDETVESKSPLDTEGHGTHTASTAAGSPLLQLRQRQSCRHGAGARIAAYKVLWKHGGVGSDILKAFDEAIADGVDVISFSIGPTGAIPEFYEDAKAIGAFGAVREGIVVSASAGNSGPGEGTVANTAPWVLTVAASTINRRFPATVVLGNGETFTGASLYAGKPLGAAKISLVYAGDVGSALCEAGKLNARMVAGKIVLCDIGNIPQTLAQKGEAVKLAGGAGAIVLSSKEYGEQAMATPHVLPAAGVKFDDAVKIYKYIKTHAYPAATIKFIGTVVSSNPSSPRVASFSSRGPSLHAPEILKPDVTAPGVDILAAWTGKGSPSSLKSDRRRVPYNIISGTSMACPHVRGIAALLRQVHPDWSPAAIKSALMTTASDFFNGGEIKDMATGKEANPFDYGAGHALNPGLVYDADADDYVDFLCALGYSAKQIALFTRLGSVTDCSKSASSVGDHNYPAFSVAFKSDTDVVTQRRVVRNVDSNSWPRATYVPRVTSPPGVHVTVKPSMLDFSAAKTTQKYTVTFTSQRTGIAKKKHAFGSIVWTDGVHRVASTIAVTWPAGSTVAEMSNYI</sequence>
<comment type="caution">
    <text evidence="13">The sequence shown here is derived from an EMBL/GenBank/DDBJ whole genome shotgun (WGS) entry which is preliminary data.</text>
</comment>
<keyword evidence="3 8" id="KW-0732">Signal</keyword>
<dbReference type="InterPro" id="IPR045051">
    <property type="entry name" value="SBT"/>
</dbReference>
<feature type="domain" description="Peptidase S8/S53" evidence="9">
    <location>
        <begin position="130"/>
        <end position="595"/>
    </location>
</feature>
<dbReference type="InterPro" id="IPR000209">
    <property type="entry name" value="Peptidase_S8/S53_dom"/>
</dbReference>
<dbReference type="PROSITE" id="PS51892">
    <property type="entry name" value="SUBTILASE"/>
    <property type="match status" value="1"/>
</dbReference>
<dbReference type="Proteomes" id="UP000324897">
    <property type="component" value="Chromosome 1"/>
</dbReference>
<dbReference type="AlphaFoldDB" id="A0A5J9V0F3"/>
<dbReference type="InterPro" id="IPR037045">
    <property type="entry name" value="S8pro/Inhibitor_I9_sf"/>
</dbReference>
<dbReference type="Gene3D" id="3.50.30.30">
    <property type="match status" value="1"/>
</dbReference>
<organism evidence="13 14">
    <name type="scientific">Eragrostis curvula</name>
    <name type="common">weeping love grass</name>
    <dbReference type="NCBI Taxonomy" id="38414"/>
    <lineage>
        <taxon>Eukaryota</taxon>
        <taxon>Viridiplantae</taxon>
        <taxon>Streptophyta</taxon>
        <taxon>Embryophyta</taxon>
        <taxon>Tracheophyta</taxon>
        <taxon>Spermatophyta</taxon>
        <taxon>Magnoliopsida</taxon>
        <taxon>Liliopsida</taxon>
        <taxon>Poales</taxon>
        <taxon>Poaceae</taxon>
        <taxon>PACMAD clade</taxon>
        <taxon>Chloridoideae</taxon>
        <taxon>Eragrostideae</taxon>
        <taxon>Eragrostidinae</taxon>
        <taxon>Eragrostis</taxon>
    </lineage>
</organism>
<dbReference type="GO" id="GO:0006508">
    <property type="term" value="P:proteolysis"/>
    <property type="evidence" value="ECO:0007669"/>
    <property type="project" value="UniProtKB-KW"/>
</dbReference>
<feature type="non-terminal residue" evidence="13">
    <location>
        <position position="1"/>
    </location>
</feature>
<keyword evidence="2 7" id="KW-0645">Protease</keyword>
<dbReference type="FunFam" id="3.50.30.30:FF:000005">
    <property type="entry name" value="subtilisin-like protease SBT1.5"/>
    <property type="match status" value="1"/>
</dbReference>
<dbReference type="Gene3D" id="2.60.40.2310">
    <property type="match status" value="1"/>
</dbReference>
<dbReference type="Pfam" id="PF05922">
    <property type="entry name" value="Inhibitor_I9"/>
    <property type="match status" value="1"/>
</dbReference>
<evidence type="ECO:0000256" key="3">
    <source>
        <dbReference type="ARBA" id="ARBA00022729"/>
    </source>
</evidence>
<accession>A0A5J9V0F3</accession>
<dbReference type="Gene3D" id="3.30.70.80">
    <property type="entry name" value="Peptidase S8 propeptide/proteinase inhibitor I9"/>
    <property type="match status" value="1"/>
</dbReference>
<dbReference type="CDD" id="cd02120">
    <property type="entry name" value="PA_subtilisin_like"/>
    <property type="match status" value="1"/>
</dbReference>
<evidence type="ECO:0000256" key="2">
    <source>
        <dbReference type="ARBA" id="ARBA00022670"/>
    </source>
</evidence>
<dbReference type="InterPro" id="IPR036852">
    <property type="entry name" value="Peptidase_S8/S53_dom_sf"/>
</dbReference>
<comment type="similarity">
    <text evidence="1 7">Belongs to the peptidase S8 family.</text>
</comment>
<evidence type="ECO:0000259" key="12">
    <source>
        <dbReference type="Pfam" id="PF17766"/>
    </source>
</evidence>
<dbReference type="PRINTS" id="PR00723">
    <property type="entry name" value="SUBTILISIN"/>
</dbReference>
<evidence type="ECO:0000259" key="10">
    <source>
        <dbReference type="Pfam" id="PF02225"/>
    </source>
</evidence>
<feature type="domain" description="PA" evidence="10">
    <location>
        <begin position="367"/>
        <end position="451"/>
    </location>
</feature>
<dbReference type="SUPFAM" id="SSF52743">
    <property type="entry name" value="Subtilisin-like"/>
    <property type="match status" value="1"/>
</dbReference>
<evidence type="ECO:0000256" key="6">
    <source>
        <dbReference type="PIRSR" id="PIRSR615500-1"/>
    </source>
</evidence>
<evidence type="ECO:0000256" key="5">
    <source>
        <dbReference type="ARBA" id="ARBA00022825"/>
    </source>
</evidence>
<evidence type="ECO:0000256" key="1">
    <source>
        <dbReference type="ARBA" id="ARBA00011073"/>
    </source>
</evidence>
<reference evidence="13 14" key="1">
    <citation type="journal article" date="2019" name="Sci. Rep.">
        <title>A high-quality genome of Eragrostis curvula grass provides insights into Poaceae evolution and supports new strategies to enhance forage quality.</title>
        <authorList>
            <person name="Carballo J."/>
            <person name="Santos B.A.C.M."/>
            <person name="Zappacosta D."/>
            <person name="Garbus I."/>
            <person name="Selva J.P."/>
            <person name="Gallo C.A."/>
            <person name="Diaz A."/>
            <person name="Albertini E."/>
            <person name="Caccamo M."/>
            <person name="Echenique V."/>
        </authorList>
    </citation>
    <scope>NUCLEOTIDE SEQUENCE [LARGE SCALE GENOMIC DNA]</scope>
    <source>
        <strain evidence="14">cv. Victoria</strain>
        <tissue evidence="13">Leaf</tissue>
    </source>
</reference>
<dbReference type="OrthoDB" id="206201at2759"/>
<dbReference type="InterPro" id="IPR015500">
    <property type="entry name" value="Peptidase_S8_subtilisin-rel"/>
</dbReference>
<dbReference type="EMBL" id="RWGY01000011">
    <property type="protein sequence ID" value="TVU28780.1"/>
    <property type="molecule type" value="Genomic_DNA"/>
</dbReference>
<dbReference type="InterPro" id="IPR010259">
    <property type="entry name" value="S8pro/Inhibitor_I9"/>
</dbReference>
<dbReference type="Pfam" id="PF00082">
    <property type="entry name" value="Peptidase_S8"/>
    <property type="match status" value="1"/>
</dbReference>
<evidence type="ECO:0000256" key="7">
    <source>
        <dbReference type="PROSITE-ProRule" id="PRU01240"/>
    </source>
</evidence>
<keyword evidence="14" id="KW-1185">Reference proteome</keyword>
<dbReference type="InterPro" id="IPR003137">
    <property type="entry name" value="PA_domain"/>
</dbReference>
<feature type="active site" description="Charge relay system" evidence="6 7">
    <location>
        <position position="137"/>
    </location>
</feature>
<feature type="chain" id="PRO_5023813026" description="Subtilisin-like protease" evidence="8">
    <location>
        <begin position="23"/>
        <end position="765"/>
    </location>
</feature>
<evidence type="ECO:0000313" key="13">
    <source>
        <dbReference type="EMBL" id="TVU28780.1"/>
    </source>
</evidence>
<gene>
    <name evidence="13" type="ORF">EJB05_20313</name>
</gene>
<dbReference type="Pfam" id="PF17766">
    <property type="entry name" value="fn3_6"/>
    <property type="match status" value="1"/>
</dbReference>
<dbReference type="Pfam" id="PF02225">
    <property type="entry name" value="PA"/>
    <property type="match status" value="1"/>
</dbReference>
<evidence type="ECO:0000256" key="8">
    <source>
        <dbReference type="SAM" id="SignalP"/>
    </source>
</evidence>
<feature type="domain" description="Inhibitor I9" evidence="11">
    <location>
        <begin position="34"/>
        <end position="117"/>
    </location>
</feature>
<evidence type="ECO:0000313" key="14">
    <source>
        <dbReference type="Proteomes" id="UP000324897"/>
    </source>
</evidence>
<feature type="active site" description="Charge relay system" evidence="6 7">
    <location>
        <position position="538"/>
    </location>
</feature>
<evidence type="ECO:0008006" key="15">
    <source>
        <dbReference type="Google" id="ProtNLM"/>
    </source>
</evidence>
<protein>
    <recommendedName>
        <fullName evidence="15">Subtilisin-like protease</fullName>
    </recommendedName>
</protein>
<dbReference type="InterPro" id="IPR041469">
    <property type="entry name" value="Subtilisin-like_FN3"/>
</dbReference>
<keyword evidence="5 7" id="KW-0720">Serine protease</keyword>
<feature type="active site" description="Charge relay system" evidence="6 7">
    <location>
        <position position="212"/>
    </location>
</feature>
<feature type="domain" description="Subtilisin-like protease fibronectin type-III" evidence="12">
    <location>
        <begin position="648"/>
        <end position="750"/>
    </location>
</feature>
<feature type="signal peptide" evidence="8">
    <location>
        <begin position="1"/>
        <end position="22"/>
    </location>
</feature>
<dbReference type="InterPro" id="IPR034197">
    <property type="entry name" value="Peptidases_S8_3"/>
</dbReference>
<proteinExistence type="inferred from homology"/>
<evidence type="ECO:0000256" key="4">
    <source>
        <dbReference type="ARBA" id="ARBA00022801"/>
    </source>
</evidence>
<evidence type="ECO:0000259" key="11">
    <source>
        <dbReference type="Pfam" id="PF05922"/>
    </source>
</evidence>
<dbReference type="CDD" id="cd04852">
    <property type="entry name" value="Peptidases_S8_3"/>
    <property type="match status" value="1"/>
</dbReference>
<dbReference type="Gramene" id="TVU28780">
    <property type="protein sequence ID" value="TVU28780"/>
    <property type="gene ID" value="EJB05_20313"/>
</dbReference>
<dbReference type="PANTHER" id="PTHR10795">
    <property type="entry name" value="PROPROTEIN CONVERTASE SUBTILISIN/KEXIN"/>
    <property type="match status" value="1"/>
</dbReference>
<evidence type="ECO:0000259" key="9">
    <source>
        <dbReference type="Pfam" id="PF00082"/>
    </source>
</evidence>
<dbReference type="GO" id="GO:0004252">
    <property type="term" value="F:serine-type endopeptidase activity"/>
    <property type="evidence" value="ECO:0007669"/>
    <property type="project" value="UniProtKB-UniRule"/>
</dbReference>
<keyword evidence="4 7" id="KW-0378">Hydrolase</keyword>
<dbReference type="Gene3D" id="3.40.50.200">
    <property type="entry name" value="Peptidase S8/S53 domain"/>
    <property type="match status" value="1"/>
</dbReference>